<dbReference type="KEGG" id="apai:APAC_0123"/>
<dbReference type="AlphaFoldDB" id="A0A5C2H3J8"/>
<gene>
    <name evidence="1" type="ORF">APAC_0123</name>
</gene>
<dbReference type="Proteomes" id="UP000322726">
    <property type="component" value="Chromosome"/>
</dbReference>
<organism evidence="1 2">
    <name type="scientific">Malaciobacter pacificus</name>
    <dbReference type="NCBI Taxonomy" id="1080223"/>
    <lineage>
        <taxon>Bacteria</taxon>
        <taxon>Pseudomonadati</taxon>
        <taxon>Campylobacterota</taxon>
        <taxon>Epsilonproteobacteria</taxon>
        <taxon>Campylobacterales</taxon>
        <taxon>Arcobacteraceae</taxon>
        <taxon>Malaciobacter</taxon>
    </lineage>
</organism>
<protein>
    <submittedName>
        <fullName evidence="1">Uncharacterized protein</fullName>
    </submittedName>
</protein>
<dbReference type="EMBL" id="CP035928">
    <property type="protein sequence ID" value="QEP33293.1"/>
    <property type="molecule type" value="Genomic_DNA"/>
</dbReference>
<dbReference type="OrthoDB" id="5342745at2"/>
<name>A0A5C2H3J8_9BACT</name>
<evidence type="ECO:0000313" key="2">
    <source>
        <dbReference type="Proteomes" id="UP000322726"/>
    </source>
</evidence>
<keyword evidence="2" id="KW-1185">Reference proteome</keyword>
<accession>A0A5C2H3J8</accession>
<reference evidence="1 2" key="2">
    <citation type="submission" date="2019-09" db="EMBL/GenBank/DDBJ databases">
        <title>Complete genome sequencing of four Arcobacter species reveals a diverse suite of mobile elements.</title>
        <authorList>
            <person name="Miller W.G."/>
            <person name="Yee E."/>
            <person name="Bono J.L."/>
        </authorList>
    </citation>
    <scope>NUCLEOTIDE SEQUENCE [LARGE SCALE GENOMIC DNA]</scope>
    <source>
        <strain evidence="1 2">LMG 26638</strain>
    </source>
</reference>
<proteinExistence type="predicted"/>
<reference evidence="1 2" key="3">
    <citation type="submission" date="2019-09" db="EMBL/GenBank/DDBJ databases">
        <title>Taxonomic note: a critical rebuttal of the proposed division of the genus Arcobacter into six genera, emended descriptions of Arcobacter anaerophilus and the genus Arcobacter, and an assessment of genus-level boundaries for Epsilonproteobacteria using in silico genomic comparator tools.</title>
        <authorList>
            <person name="On S.L.W."/>
            <person name="Miller W.G."/>
            <person name="Biggs P."/>
            <person name="Cornelius A."/>
            <person name="Vandamme P."/>
        </authorList>
    </citation>
    <scope>NUCLEOTIDE SEQUENCE [LARGE SCALE GENOMIC DNA]</scope>
    <source>
        <strain evidence="1 2">LMG 26638</strain>
    </source>
</reference>
<dbReference type="RefSeq" id="WP_130232268.1">
    <property type="nucleotide sequence ID" value="NZ_BMEF01000001.1"/>
</dbReference>
<reference evidence="2" key="1">
    <citation type="submission" date="2019-09" db="EMBL/GenBank/DDBJ databases">
        <title>Complete genome sequencing of four Arcobacter species reveals a diverse suite of mobile elements.</title>
        <authorList>
            <person name="On S.L.W."/>
            <person name="Miller W.G."/>
            <person name="Biggs P."/>
            <person name="Cornelius A."/>
            <person name="Vandamme P."/>
        </authorList>
    </citation>
    <scope>NUCLEOTIDE SEQUENCE [LARGE SCALE GENOMIC DNA]</scope>
    <source>
        <strain evidence="2">LMG 26638</strain>
    </source>
</reference>
<sequence length="331" mass="37787">MKKNIAIVGLLMFLNLGLSANEMNNVDKLDVLDKQSKEFFKAITGLEKDYLEEQITNIESKKNQVIPNNTPAVNQRGTVVPAVPEPTKEETEKNIFKHQNEIARLTSDFTRTKQLKDIRIKSMYSFNGKDYVVLKLDNEKAQNVGELTSSIEGRYSNGDYILGHKITSVNVRTKSIKLYKKLDDEYGYNIYISNYGISVSDLIKYEKEDEKKPKVSKQNSSKVKDAFTKLTKISSNVNTDEVKEKKELSNTCLYTVKVSNLNVRNESKPDATILRILRLEDQFTIVKKTDDWVLLDTIYKKKSGDVMPVDDKSNWVNITSDNVQATDENCI</sequence>
<evidence type="ECO:0000313" key="1">
    <source>
        <dbReference type="EMBL" id="QEP33293.1"/>
    </source>
</evidence>